<keyword evidence="1" id="KW-0472">Membrane</keyword>
<dbReference type="PANTHER" id="PTHR39430">
    <property type="entry name" value="MEMBRANE-ASSOCIATED PROTEASE-RELATED"/>
    <property type="match status" value="1"/>
</dbReference>
<dbReference type="PANTHER" id="PTHR39430:SF1">
    <property type="entry name" value="PROTEASE"/>
    <property type="match status" value="1"/>
</dbReference>
<proteinExistence type="predicted"/>
<evidence type="ECO:0000313" key="3">
    <source>
        <dbReference type="EMBL" id="GAA3618903.1"/>
    </source>
</evidence>
<accession>A0ABP6ZW91</accession>
<dbReference type="Proteomes" id="UP001501490">
    <property type="component" value="Unassembled WGS sequence"/>
</dbReference>
<feature type="transmembrane region" description="Helical" evidence="1">
    <location>
        <begin position="109"/>
        <end position="130"/>
    </location>
</feature>
<feature type="transmembrane region" description="Helical" evidence="1">
    <location>
        <begin position="176"/>
        <end position="194"/>
    </location>
</feature>
<evidence type="ECO:0000313" key="4">
    <source>
        <dbReference type="Proteomes" id="UP001501490"/>
    </source>
</evidence>
<gene>
    <name evidence="3" type="ORF">GCM10022236_21460</name>
</gene>
<keyword evidence="1" id="KW-1133">Transmembrane helix</keyword>
<feature type="transmembrane region" description="Helical" evidence="1">
    <location>
        <begin position="7"/>
        <end position="29"/>
    </location>
</feature>
<keyword evidence="4" id="KW-1185">Reference proteome</keyword>
<evidence type="ECO:0000256" key="1">
    <source>
        <dbReference type="SAM" id="Phobius"/>
    </source>
</evidence>
<dbReference type="EMBL" id="BAABAB010000015">
    <property type="protein sequence ID" value="GAA3618903.1"/>
    <property type="molecule type" value="Genomic_DNA"/>
</dbReference>
<feature type="transmembrane region" description="Helical" evidence="1">
    <location>
        <begin position="83"/>
        <end position="103"/>
    </location>
</feature>
<keyword evidence="1" id="KW-0812">Transmembrane</keyword>
<feature type="transmembrane region" description="Helical" evidence="1">
    <location>
        <begin position="151"/>
        <end position="170"/>
    </location>
</feature>
<name>A0ABP6ZW91_9ACTN</name>
<sequence length="283" mass="29895">MRHLVVIARVVGVEIVFVLGVGLVFGAFWLAGLAGGLYDDYLVRAAGDLAVAAVVSALVLIYADRIGGVAIDEFRFGFCRRDAAFSAGMVVLILAAGAGYVAALSAAGIRSVTVTAPALPVLLVGIVGALGVIHEEITSRGYVLRLLLDRYGVGFALIGSSVLFSLSHVVFKGVDFMLVGHVFAGLVLGCAYLASRTLLVPIVLHAAHNLMADLFLQGNDSGVSLDIAVYHFAPSWGWNWRLPFDLALSLVQLVAIWAWYRARTPASTPDEIAAPLTSVTPHP</sequence>
<organism evidence="3 4">
    <name type="scientific">Microlunatus ginsengisoli</name>
    <dbReference type="NCBI Taxonomy" id="363863"/>
    <lineage>
        <taxon>Bacteria</taxon>
        <taxon>Bacillati</taxon>
        <taxon>Actinomycetota</taxon>
        <taxon>Actinomycetes</taxon>
        <taxon>Propionibacteriales</taxon>
        <taxon>Propionibacteriaceae</taxon>
        <taxon>Microlunatus</taxon>
    </lineage>
</organism>
<evidence type="ECO:0000259" key="2">
    <source>
        <dbReference type="Pfam" id="PF02517"/>
    </source>
</evidence>
<feature type="transmembrane region" description="Helical" evidence="1">
    <location>
        <begin position="41"/>
        <end position="63"/>
    </location>
</feature>
<comment type="caution">
    <text evidence="3">The sequence shown here is derived from an EMBL/GenBank/DDBJ whole genome shotgun (WGS) entry which is preliminary data.</text>
</comment>
<protein>
    <recommendedName>
        <fullName evidence="2">CAAX prenyl protease 2/Lysostaphin resistance protein A-like domain-containing protein</fullName>
    </recommendedName>
</protein>
<dbReference type="InterPro" id="IPR003675">
    <property type="entry name" value="Rce1/LyrA-like_dom"/>
</dbReference>
<dbReference type="Pfam" id="PF02517">
    <property type="entry name" value="Rce1-like"/>
    <property type="match status" value="1"/>
</dbReference>
<reference evidence="4" key="1">
    <citation type="journal article" date="2019" name="Int. J. Syst. Evol. Microbiol.">
        <title>The Global Catalogue of Microorganisms (GCM) 10K type strain sequencing project: providing services to taxonomists for standard genome sequencing and annotation.</title>
        <authorList>
            <consortium name="The Broad Institute Genomics Platform"/>
            <consortium name="The Broad Institute Genome Sequencing Center for Infectious Disease"/>
            <person name="Wu L."/>
            <person name="Ma J."/>
        </authorList>
    </citation>
    <scope>NUCLEOTIDE SEQUENCE [LARGE SCALE GENOMIC DNA]</scope>
    <source>
        <strain evidence="4">JCM 16929</strain>
    </source>
</reference>
<feature type="domain" description="CAAX prenyl protease 2/Lysostaphin resistance protein A-like" evidence="2">
    <location>
        <begin position="119"/>
        <end position="211"/>
    </location>
</feature>
<dbReference type="RefSeq" id="WP_344804249.1">
    <property type="nucleotide sequence ID" value="NZ_BAABAB010000015.1"/>
</dbReference>